<dbReference type="Proteomes" id="UP001520878">
    <property type="component" value="Unassembled WGS sequence"/>
</dbReference>
<feature type="transmembrane region" description="Helical" evidence="1">
    <location>
        <begin position="81"/>
        <end position="103"/>
    </location>
</feature>
<gene>
    <name evidence="2" type="ORF">LJ739_04540</name>
</gene>
<dbReference type="RefSeq" id="WP_229157421.1">
    <property type="nucleotide sequence ID" value="NZ_JAJEWP010000001.1"/>
</dbReference>
<organism evidence="2 3">
    <name type="scientific">Fluctibacter halophilus</name>
    <dbReference type="NCBI Taxonomy" id="226011"/>
    <lineage>
        <taxon>Bacteria</taxon>
        <taxon>Pseudomonadati</taxon>
        <taxon>Pseudomonadota</taxon>
        <taxon>Gammaproteobacteria</taxon>
        <taxon>Alteromonadales</taxon>
        <taxon>Alteromonadaceae</taxon>
        <taxon>Fluctibacter</taxon>
    </lineage>
</organism>
<evidence type="ECO:0000313" key="2">
    <source>
        <dbReference type="EMBL" id="MCC2615507.1"/>
    </source>
</evidence>
<evidence type="ECO:0000256" key="1">
    <source>
        <dbReference type="SAM" id="Phobius"/>
    </source>
</evidence>
<sequence>MKTLHYVFSQNDKYDGIRPINIYAMRVIYALMATALAFDVWSYIATYDQVWDPSEAMDWSVWAAFTLFAVIGIFKPVQMIPVLLLEIAYKTIWLIMVAAPLYSAGQLSNDTTDGMLFPFTLVVLPIIAMPWGYVVKQYLTPSRA</sequence>
<feature type="transmembrane region" description="Helical" evidence="1">
    <location>
        <begin position="20"/>
        <end position="44"/>
    </location>
</feature>
<keyword evidence="1" id="KW-0812">Transmembrane</keyword>
<reference evidence="2 3" key="1">
    <citation type="submission" date="2021-10" db="EMBL/GenBank/DDBJ databases">
        <title>Draft genome of Aestuariibacter halophilus JC2043.</title>
        <authorList>
            <person name="Emsley S.A."/>
            <person name="Pfannmuller K.M."/>
            <person name="Ushijima B."/>
            <person name="Saw J.H."/>
            <person name="Videau P."/>
        </authorList>
    </citation>
    <scope>NUCLEOTIDE SEQUENCE [LARGE SCALE GENOMIC DNA]</scope>
    <source>
        <strain evidence="2 3">JC2043</strain>
    </source>
</reference>
<feature type="transmembrane region" description="Helical" evidence="1">
    <location>
        <begin position="56"/>
        <end position="74"/>
    </location>
</feature>
<feature type="transmembrane region" description="Helical" evidence="1">
    <location>
        <begin position="115"/>
        <end position="135"/>
    </location>
</feature>
<keyword evidence="3" id="KW-1185">Reference proteome</keyword>
<protein>
    <submittedName>
        <fullName evidence="2">Uncharacterized protein</fullName>
    </submittedName>
</protein>
<evidence type="ECO:0000313" key="3">
    <source>
        <dbReference type="Proteomes" id="UP001520878"/>
    </source>
</evidence>
<proteinExistence type="predicted"/>
<accession>A0ABS8G4J0</accession>
<keyword evidence="1" id="KW-0472">Membrane</keyword>
<dbReference type="EMBL" id="JAJEWP010000001">
    <property type="protein sequence ID" value="MCC2615507.1"/>
    <property type="molecule type" value="Genomic_DNA"/>
</dbReference>
<keyword evidence="1" id="KW-1133">Transmembrane helix</keyword>
<name>A0ABS8G4J0_9ALTE</name>
<comment type="caution">
    <text evidence="2">The sequence shown here is derived from an EMBL/GenBank/DDBJ whole genome shotgun (WGS) entry which is preliminary data.</text>
</comment>